<evidence type="ECO:0000259" key="1">
    <source>
        <dbReference type="Pfam" id="PF01636"/>
    </source>
</evidence>
<organism evidence="2 3">
    <name type="scientific">Gordoniibacillus kamchatkensis</name>
    <dbReference type="NCBI Taxonomy" id="1590651"/>
    <lineage>
        <taxon>Bacteria</taxon>
        <taxon>Bacillati</taxon>
        <taxon>Bacillota</taxon>
        <taxon>Bacilli</taxon>
        <taxon>Bacillales</taxon>
        <taxon>Paenibacillaceae</taxon>
        <taxon>Gordoniibacillus</taxon>
    </lineage>
</organism>
<dbReference type="Proteomes" id="UP000031967">
    <property type="component" value="Unassembled WGS sequence"/>
</dbReference>
<keyword evidence="3" id="KW-1185">Reference proteome</keyword>
<dbReference type="InterPro" id="IPR002575">
    <property type="entry name" value="Aminoglycoside_PTrfase"/>
</dbReference>
<reference evidence="2 3" key="1">
    <citation type="submission" date="2014-12" db="EMBL/GenBank/DDBJ databases">
        <title>Draft genome sequence of Paenibacillus kamchatkensis strain B-2647.</title>
        <authorList>
            <person name="Karlyshev A.V."/>
            <person name="Kudryashova E.B."/>
        </authorList>
    </citation>
    <scope>NUCLEOTIDE SEQUENCE [LARGE SCALE GENOMIC DNA]</scope>
    <source>
        <strain evidence="2 3">VKM B-2647</strain>
    </source>
</reference>
<feature type="domain" description="Aminoglycoside phosphotransferase" evidence="1">
    <location>
        <begin position="17"/>
        <end position="188"/>
    </location>
</feature>
<gene>
    <name evidence="2" type="ORF">SD70_20025</name>
</gene>
<dbReference type="EMBL" id="JXAK01000037">
    <property type="protein sequence ID" value="KIL39474.1"/>
    <property type="molecule type" value="Genomic_DNA"/>
</dbReference>
<dbReference type="RefSeq" id="WP_041049302.1">
    <property type="nucleotide sequence ID" value="NZ_JXAK01000037.1"/>
</dbReference>
<name>A0ABR5AEL3_9BACL</name>
<proteinExistence type="predicted"/>
<sequence length="266" mass="29856">MKLIGRGKTAEIFEYGQDTIVKLYRDGYPEDAIRHELRMSQLVCSLGIDTPQAHEIVAIGNRHGVVFQRIHGAPLLNAMIRTPWAIRKHAGTLAALHYDVHAHRAAGAFRQQKQVLADAIRAAQPLTAAEKDALLHYLQQLPEGDALCHGDFHPDNVLIGEKRWIIDWMTGMSGSPAGDVARSVVLVRFGTMPSGTPKMVRGIIELLRSRLLNGYIKQYLQLSGMRYDEMERWILPVAAARLAERPDAEEEERLVRVVRQRMSAIS</sequence>
<protein>
    <recommendedName>
        <fullName evidence="1">Aminoglycoside phosphotransferase domain-containing protein</fullName>
    </recommendedName>
</protein>
<comment type="caution">
    <text evidence="2">The sequence shown here is derived from an EMBL/GenBank/DDBJ whole genome shotgun (WGS) entry which is preliminary data.</text>
</comment>
<dbReference type="Pfam" id="PF01636">
    <property type="entry name" value="APH"/>
    <property type="match status" value="1"/>
</dbReference>
<evidence type="ECO:0000313" key="2">
    <source>
        <dbReference type="EMBL" id="KIL39474.1"/>
    </source>
</evidence>
<dbReference type="InterPro" id="IPR011009">
    <property type="entry name" value="Kinase-like_dom_sf"/>
</dbReference>
<dbReference type="SUPFAM" id="SSF56112">
    <property type="entry name" value="Protein kinase-like (PK-like)"/>
    <property type="match status" value="1"/>
</dbReference>
<evidence type="ECO:0000313" key="3">
    <source>
        <dbReference type="Proteomes" id="UP000031967"/>
    </source>
</evidence>
<dbReference type="Gene3D" id="3.90.1200.10">
    <property type="match status" value="1"/>
</dbReference>
<accession>A0ABR5AEL3</accession>